<keyword evidence="6" id="KW-0598">Phosphotransferase system</keyword>
<dbReference type="CDD" id="cd00211">
    <property type="entry name" value="PTS_IIA_fru"/>
    <property type="match status" value="1"/>
</dbReference>
<dbReference type="RefSeq" id="WP_090925101.1">
    <property type="nucleotide sequence ID" value="NZ_FOTY01000001.1"/>
</dbReference>
<keyword evidence="4" id="KW-0762">Sugar transport</keyword>
<sequence length="149" mass="15973">MDIEALLHKESVDTSLENTGKEGALEEMAGLLPEKVLSDKQQFLRDVHARENEGSTGIGFGFAIPHAKSSGVKEAAIAVGKSPAGIEWASMDGQPAEVVFLIAVPEESAGDEHLKILQQLSKKMMDETFRSELKQAGTKEAVIDILSGI</sequence>
<organism evidence="8 9">
    <name type="scientific">Salibacterium qingdaonense</name>
    <dbReference type="NCBI Taxonomy" id="266892"/>
    <lineage>
        <taxon>Bacteria</taxon>
        <taxon>Bacillati</taxon>
        <taxon>Bacillota</taxon>
        <taxon>Bacilli</taxon>
        <taxon>Bacillales</taxon>
        <taxon>Bacillaceae</taxon>
    </lineage>
</organism>
<name>A0A1I4HZR2_9BACI</name>
<evidence type="ECO:0000313" key="8">
    <source>
        <dbReference type="EMBL" id="SFL47665.1"/>
    </source>
</evidence>
<dbReference type="EMBL" id="FOTY01000001">
    <property type="protein sequence ID" value="SFL47665.1"/>
    <property type="molecule type" value="Genomic_DNA"/>
</dbReference>
<dbReference type="InterPro" id="IPR002178">
    <property type="entry name" value="PTS_EIIA_type-2_dom"/>
</dbReference>
<evidence type="ECO:0000256" key="2">
    <source>
        <dbReference type="ARBA" id="ARBA00022448"/>
    </source>
</evidence>
<protein>
    <submittedName>
        <fullName evidence="8">PTS system, nitrogen regulatory IIA component</fullName>
    </submittedName>
</protein>
<dbReference type="GO" id="GO:0016020">
    <property type="term" value="C:membrane"/>
    <property type="evidence" value="ECO:0007669"/>
    <property type="project" value="InterPro"/>
</dbReference>
<dbReference type="Pfam" id="PF00359">
    <property type="entry name" value="PTS_EIIA_2"/>
    <property type="match status" value="1"/>
</dbReference>
<feature type="domain" description="PTS EIIA type-2" evidence="7">
    <location>
        <begin position="5"/>
        <end position="149"/>
    </location>
</feature>
<evidence type="ECO:0000256" key="4">
    <source>
        <dbReference type="ARBA" id="ARBA00022597"/>
    </source>
</evidence>
<dbReference type="GO" id="GO:0005737">
    <property type="term" value="C:cytoplasm"/>
    <property type="evidence" value="ECO:0007669"/>
    <property type="project" value="UniProtKB-SubCell"/>
</dbReference>
<dbReference type="PROSITE" id="PS51094">
    <property type="entry name" value="PTS_EIIA_TYPE_2"/>
    <property type="match status" value="1"/>
</dbReference>
<reference evidence="8 9" key="1">
    <citation type="submission" date="2016-10" db="EMBL/GenBank/DDBJ databases">
        <authorList>
            <person name="de Groot N.N."/>
        </authorList>
    </citation>
    <scope>NUCLEOTIDE SEQUENCE [LARGE SCALE GENOMIC DNA]</scope>
    <source>
        <strain evidence="8 9">CGMCC 1.6134</strain>
    </source>
</reference>
<dbReference type="NCBIfam" id="TIGR00848">
    <property type="entry name" value="fruA"/>
    <property type="match status" value="1"/>
</dbReference>
<evidence type="ECO:0000256" key="1">
    <source>
        <dbReference type="ARBA" id="ARBA00004496"/>
    </source>
</evidence>
<dbReference type="PANTHER" id="PTHR47738">
    <property type="entry name" value="PTS SYSTEM FRUCTOSE-LIKE EIIA COMPONENT-RELATED"/>
    <property type="match status" value="1"/>
</dbReference>
<accession>A0A1I4HZR2</accession>
<dbReference type="GO" id="GO:0008982">
    <property type="term" value="F:protein-N(PI)-phosphohistidine-sugar phosphotransferase activity"/>
    <property type="evidence" value="ECO:0007669"/>
    <property type="project" value="InterPro"/>
</dbReference>
<keyword evidence="9" id="KW-1185">Reference proteome</keyword>
<dbReference type="GO" id="GO:0009401">
    <property type="term" value="P:phosphoenolpyruvate-dependent sugar phosphotransferase system"/>
    <property type="evidence" value="ECO:0007669"/>
    <property type="project" value="UniProtKB-KW"/>
</dbReference>
<dbReference type="Gene3D" id="3.40.930.10">
    <property type="entry name" value="Mannitol-specific EII, Chain A"/>
    <property type="match status" value="1"/>
</dbReference>
<dbReference type="InterPro" id="IPR004715">
    <property type="entry name" value="PTS_IIA_fruc"/>
</dbReference>
<keyword evidence="3" id="KW-0597">Phosphoprotein</keyword>
<evidence type="ECO:0000256" key="3">
    <source>
        <dbReference type="ARBA" id="ARBA00022553"/>
    </source>
</evidence>
<dbReference type="Proteomes" id="UP000199668">
    <property type="component" value="Unassembled WGS sequence"/>
</dbReference>
<gene>
    <name evidence="8" type="ORF">SAMN04488054_101121</name>
</gene>
<evidence type="ECO:0000259" key="7">
    <source>
        <dbReference type="PROSITE" id="PS51094"/>
    </source>
</evidence>
<proteinExistence type="predicted"/>
<dbReference type="FunFam" id="3.40.930.10:FF:000009">
    <property type="entry name" value="PTS system, fructose specific IIABC component"/>
    <property type="match status" value="1"/>
</dbReference>
<evidence type="ECO:0000256" key="6">
    <source>
        <dbReference type="ARBA" id="ARBA00022683"/>
    </source>
</evidence>
<keyword evidence="2" id="KW-0813">Transport</keyword>
<dbReference type="InterPro" id="IPR016152">
    <property type="entry name" value="PTrfase/Anion_transptr"/>
</dbReference>
<evidence type="ECO:0000313" key="9">
    <source>
        <dbReference type="Proteomes" id="UP000199668"/>
    </source>
</evidence>
<comment type="subcellular location">
    <subcellularLocation>
        <location evidence="1">Cytoplasm</location>
    </subcellularLocation>
</comment>
<dbReference type="OrthoDB" id="95460at2"/>
<evidence type="ECO:0000256" key="5">
    <source>
        <dbReference type="ARBA" id="ARBA00022679"/>
    </source>
</evidence>
<dbReference type="PANTHER" id="PTHR47738:SF2">
    <property type="entry name" value="PTS SYSTEM FRUCTOSE-LIKE EIIA COMPONENT"/>
    <property type="match status" value="1"/>
</dbReference>
<dbReference type="STRING" id="266892.SAMN04488054_101121"/>
<dbReference type="InterPro" id="IPR051541">
    <property type="entry name" value="PTS_SugarTrans_NitroReg"/>
</dbReference>
<dbReference type="SUPFAM" id="SSF55804">
    <property type="entry name" value="Phoshotransferase/anion transport protein"/>
    <property type="match status" value="1"/>
</dbReference>
<dbReference type="AlphaFoldDB" id="A0A1I4HZR2"/>
<keyword evidence="5" id="KW-0808">Transferase</keyword>